<protein>
    <submittedName>
        <fullName evidence="2">Uncharacterized protein</fullName>
    </submittedName>
</protein>
<feature type="region of interest" description="Disordered" evidence="1">
    <location>
        <begin position="46"/>
        <end position="81"/>
    </location>
</feature>
<dbReference type="EMBL" id="GBEZ01011516">
    <property type="protein sequence ID" value="JAC74277.1"/>
    <property type="molecule type" value="Transcribed_RNA"/>
</dbReference>
<organism evidence="2">
    <name type="scientific">Tetraselmis sp. GSL018</name>
    <dbReference type="NCBI Taxonomy" id="582737"/>
    <lineage>
        <taxon>Eukaryota</taxon>
        <taxon>Viridiplantae</taxon>
        <taxon>Chlorophyta</taxon>
        <taxon>core chlorophytes</taxon>
        <taxon>Chlorodendrophyceae</taxon>
        <taxon>Chlorodendrales</taxon>
        <taxon>Chlorodendraceae</taxon>
        <taxon>Tetraselmis</taxon>
    </lineage>
</organism>
<feature type="non-terminal residue" evidence="2">
    <location>
        <position position="1"/>
    </location>
</feature>
<dbReference type="AlphaFoldDB" id="A0A061RMZ0"/>
<evidence type="ECO:0000313" key="2">
    <source>
        <dbReference type="EMBL" id="JAC74277.1"/>
    </source>
</evidence>
<reference evidence="2" key="1">
    <citation type="submission" date="2014-05" db="EMBL/GenBank/DDBJ databases">
        <title>The transcriptome of the halophilic microalga Tetraselmis sp. GSL018 isolated from the Great Salt Lake, Utah.</title>
        <authorList>
            <person name="Jinkerson R.E."/>
            <person name="D'Adamo S."/>
            <person name="Posewitz M.C."/>
        </authorList>
    </citation>
    <scope>NUCLEOTIDE SEQUENCE</scope>
    <source>
        <strain evidence="2">GSL018</strain>
    </source>
</reference>
<sequence length="81" mass="8249">HGRAAGRRGAGPLGCGHLDLHHGLQGQLYAGGPHGGARLRRAVRPDVGKVPSTPSAAVAAGPTRSQDRQLGSQARESVRAT</sequence>
<gene>
    <name evidence="2" type="ORF">TSPGSL018_26402</name>
</gene>
<proteinExistence type="predicted"/>
<accession>A0A061RMZ0</accession>
<evidence type="ECO:0000256" key="1">
    <source>
        <dbReference type="SAM" id="MobiDB-lite"/>
    </source>
</evidence>
<name>A0A061RMZ0_9CHLO</name>